<dbReference type="EC" id="2.6.1.11" evidence="8"/>
<evidence type="ECO:0000313" key="9">
    <source>
        <dbReference type="EMBL" id="SBT25438.1"/>
    </source>
</evidence>
<comment type="subcellular location">
    <subcellularLocation>
        <location evidence="8">Cytoplasm</location>
    </subcellularLocation>
</comment>
<feature type="binding site" evidence="8">
    <location>
        <position position="273"/>
    </location>
    <ligand>
        <name>pyridoxal 5'-phosphate</name>
        <dbReference type="ChEBI" id="CHEBI:597326"/>
    </ligand>
</feature>
<comment type="caution">
    <text evidence="8">Lacks conserved residue(s) required for the propagation of feature annotation.</text>
</comment>
<dbReference type="GO" id="GO:0005737">
    <property type="term" value="C:cytoplasm"/>
    <property type="evidence" value="ECO:0007669"/>
    <property type="project" value="UniProtKB-SubCell"/>
</dbReference>
<dbReference type="GO" id="GO:0042802">
    <property type="term" value="F:identical protein binding"/>
    <property type="evidence" value="ECO:0007669"/>
    <property type="project" value="TreeGrafter"/>
</dbReference>
<dbReference type="Proteomes" id="UP000078558">
    <property type="component" value="Chromosome I"/>
</dbReference>
<comment type="catalytic activity">
    <reaction evidence="8">
        <text>N(2)-acetyl-L-ornithine + 2-oxoglutarate = N-acetyl-L-glutamate 5-semialdehyde + L-glutamate</text>
        <dbReference type="Rhea" id="RHEA:18049"/>
        <dbReference type="ChEBI" id="CHEBI:16810"/>
        <dbReference type="ChEBI" id="CHEBI:29123"/>
        <dbReference type="ChEBI" id="CHEBI:29985"/>
        <dbReference type="ChEBI" id="CHEBI:57805"/>
        <dbReference type="EC" id="2.6.1.11"/>
    </reaction>
</comment>
<dbReference type="InterPro" id="IPR005814">
    <property type="entry name" value="Aminotrans_3"/>
</dbReference>
<comment type="miscellaneous">
    <text evidence="8">May also have succinyldiaminopimelate aminotransferase activity, thus carrying out the corresponding step in lysine biosynthesis.</text>
</comment>
<dbReference type="EMBL" id="LT907988">
    <property type="protein sequence ID" value="SOE48953.1"/>
    <property type="molecule type" value="Genomic_DNA"/>
</dbReference>
<evidence type="ECO:0000256" key="2">
    <source>
        <dbReference type="ARBA" id="ARBA00022571"/>
    </source>
</evidence>
<comment type="cofactor">
    <cofactor evidence="8">
        <name>pyridoxal 5'-phosphate</name>
        <dbReference type="ChEBI" id="CHEBI:597326"/>
    </cofactor>
    <text evidence="8">Binds 1 pyridoxal phosphate per subunit.</text>
</comment>
<evidence type="ECO:0000256" key="6">
    <source>
        <dbReference type="ARBA" id="ARBA00022898"/>
    </source>
</evidence>
<dbReference type="NCBIfam" id="NF002325">
    <property type="entry name" value="PRK01278.1"/>
    <property type="match status" value="1"/>
</dbReference>
<comment type="catalytic activity">
    <reaction evidence="7">
        <text>L-2,4-diaminobutanoate + 2-oxoglutarate = L-aspartate 4-semialdehyde + L-glutamate</text>
        <dbReference type="Rhea" id="RHEA:11160"/>
        <dbReference type="ChEBI" id="CHEBI:16810"/>
        <dbReference type="ChEBI" id="CHEBI:29985"/>
        <dbReference type="ChEBI" id="CHEBI:58761"/>
        <dbReference type="ChEBI" id="CHEBI:537519"/>
        <dbReference type="EC" id="2.6.1.76"/>
    </reaction>
</comment>
<name>A0A1C3K1Z5_9BURK</name>
<dbReference type="InterPro" id="IPR049704">
    <property type="entry name" value="Aminotrans_3_PPA_site"/>
</dbReference>
<dbReference type="CDD" id="cd00610">
    <property type="entry name" value="OAT_like"/>
    <property type="match status" value="1"/>
</dbReference>
<gene>
    <name evidence="8" type="primary">argD</name>
    <name evidence="9" type="ORF">ODI_01862</name>
    <name evidence="10" type="ORF">ODI_R1749</name>
</gene>
<sequence>MSSSLANIYARLPVALSHGKGVWVWDTEGRKLLDGLAGIGVSCLGHAHPKLVGAITEQAAKLIHTSNLYEVPEQTALGERIAAIAGMQEVLFANSGAEANEAAIKAARYYGHKQGNEFPHIIVMESSWHGRTLGTLAATGSEKARKGFGPLPEGFIQVPYNDLAAVAAAGDKEPRVTAVLLEALQGEGGIRPADVAYLQGLRKLCDERGWLLMLDEVQAGIGRTGKWMAYQWAGIVPDVVTLAKGLGGGVPIGAAAFAGRATGVFGPGNHGTTFGGGPLVSAAALATLQALEEEGLLENAATVGQYLQDSLAQALAGVQGVAEIRGRGLMIGIELDRPCGVLVRRALDAGLLINVTRDKVVRLLPPLILSREEADYLVGQLVPLIKQFLAEQA</sequence>
<dbReference type="EMBL" id="FLRC01000018">
    <property type="protein sequence ID" value="SBT25438.1"/>
    <property type="molecule type" value="Genomic_DNA"/>
</dbReference>
<feature type="binding site" evidence="8">
    <location>
        <position position="272"/>
    </location>
    <ligand>
        <name>N(2)-acetyl-L-ornithine</name>
        <dbReference type="ChEBI" id="CHEBI:57805"/>
    </ligand>
</feature>
<dbReference type="GO" id="GO:0045303">
    <property type="term" value="F:diaminobutyrate-2-oxoglutarate transaminase activity"/>
    <property type="evidence" value="ECO:0007669"/>
    <property type="project" value="UniProtKB-EC"/>
</dbReference>
<evidence type="ECO:0000256" key="8">
    <source>
        <dbReference type="HAMAP-Rule" id="MF_01107"/>
    </source>
</evidence>
<dbReference type="GO" id="GO:0006526">
    <property type="term" value="P:L-arginine biosynthetic process"/>
    <property type="evidence" value="ECO:0007669"/>
    <property type="project" value="UniProtKB-UniRule"/>
</dbReference>
<keyword evidence="5 8" id="KW-0808">Transferase</keyword>
<dbReference type="InterPro" id="IPR050103">
    <property type="entry name" value="Class-III_PLP-dep_AT"/>
</dbReference>
<evidence type="ECO:0000313" key="11">
    <source>
        <dbReference type="Proteomes" id="UP000078558"/>
    </source>
</evidence>
<dbReference type="GO" id="GO:0003992">
    <property type="term" value="F:N2-acetyl-L-ornithine:2-oxoglutarate 5-aminotransferase activity"/>
    <property type="evidence" value="ECO:0007669"/>
    <property type="project" value="UniProtKB-UniRule"/>
</dbReference>
<dbReference type="HAMAP" id="MF_01107">
    <property type="entry name" value="ArgD_aminotrans_3"/>
    <property type="match status" value="1"/>
</dbReference>
<dbReference type="NCBIfam" id="TIGR00707">
    <property type="entry name" value="argD"/>
    <property type="match status" value="1"/>
</dbReference>
<dbReference type="PIRSF" id="PIRSF000521">
    <property type="entry name" value="Transaminase_4ab_Lys_Orn"/>
    <property type="match status" value="1"/>
</dbReference>
<accession>A0A1C3K1Z5</accession>
<dbReference type="PANTHER" id="PTHR11986:SF79">
    <property type="entry name" value="ACETYLORNITHINE AMINOTRANSFERASE, MITOCHONDRIAL"/>
    <property type="match status" value="1"/>
</dbReference>
<dbReference type="InterPro" id="IPR015424">
    <property type="entry name" value="PyrdxlP-dep_Trfase"/>
</dbReference>
<dbReference type="SUPFAM" id="SSF53383">
    <property type="entry name" value="PLP-dependent transferases"/>
    <property type="match status" value="1"/>
</dbReference>
<comment type="similarity">
    <text evidence="8">Belongs to the class-III pyridoxal-phosphate-dependent aminotransferase family. ArgD subfamily.</text>
</comment>
<dbReference type="OrthoDB" id="3398487at2"/>
<evidence type="ECO:0000313" key="10">
    <source>
        <dbReference type="EMBL" id="SOE48953.1"/>
    </source>
</evidence>
<dbReference type="FunFam" id="3.40.640.10:FF:000004">
    <property type="entry name" value="Acetylornithine aminotransferase"/>
    <property type="match status" value="1"/>
</dbReference>
<dbReference type="AlphaFoldDB" id="A0A1C3K1Z5"/>
<dbReference type="Pfam" id="PF00202">
    <property type="entry name" value="Aminotran_3"/>
    <property type="match status" value="1"/>
</dbReference>
<dbReference type="InterPro" id="IPR015421">
    <property type="entry name" value="PyrdxlP-dep_Trfase_major"/>
</dbReference>
<evidence type="ECO:0000256" key="5">
    <source>
        <dbReference type="ARBA" id="ARBA00022679"/>
    </source>
</evidence>
<dbReference type="InterPro" id="IPR015422">
    <property type="entry name" value="PyrdxlP-dep_Trfase_small"/>
</dbReference>
<dbReference type="InterPro" id="IPR004636">
    <property type="entry name" value="AcOrn/SuccOrn_fam"/>
</dbReference>
<protein>
    <recommendedName>
        <fullName evidence="8">Acetylornithine aminotransferase</fullName>
        <shortName evidence="8">ACOAT</shortName>
        <ecNumber evidence="8">2.6.1.11</ecNumber>
    </recommendedName>
</protein>
<comment type="pathway">
    <text evidence="1">Amine and polyamine biosynthesis; ectoine biosynthesis; L-ectoine from L-aspartate 4-semialdehyde: step 1/3.</text>
</comment>
<comment type="subunit">
    <text evidence="8">Homodimer.</text>
</comment>
<evidence type="ECO:0000256" key="4">
    <source>
        <dbReference type="ARBA" id="ARBA00022605"/>
    </source>
</evidence>
<dbReference type="STRING" id="1851544.ODI_01862"/>
<dbReference type="PROSITE" id="PS00600">
    <property type="entry name" value="AA_TRANSFER_CLASS_3"/>
    <property type="match status" value="1"/>
</dbReference>
<keyword evidence="11" id="KW-1185">Reference proteome</keyword>
<keyword evidence="3 8" id="KW-0032">Aminotransferase</keyword>
<keyword evidence="2 8" id="KW-0055">Arginine biosynthesis</keyword>
<proteinExistence type="inferred from homology"/>
<feature type="binding site" evidence="8">
    <location>
        <begin position="215"/>
        <end position="218"/>
    </location>
    <ligand>
        <name>pyridoxal 5'-phosphate</name>
        <dbReference type="ChEBI" id="CHEBI:597326"/>
    </ligand>
</feature>
<feature type="binding site" evidence="8">
    <location>
        <position position="131"/>
    </location>
    <ligand>
        <name>N(2)-acetyl-L-ornithine</name>
        <dbReference type="ChEBI" id="CHEBI:57805"/>
    </ligand>
</feature>
<dbReference type="GO" id="GO:0030170">
    <property type="term" value="F:pyridoxal phosphate binding"/>
    <property type="evidence" value="ECO:0007669"/>
    <property type="project" value="InterPro"/>
</dbReference>
<keyword evidence="4 8" id="KW-0028">Amino-acid biosynthesis</keyword>
<keyword evidence="8" id="KW-0963">Cytoplasm</keyword>
<keyword evidence="6 8" id="KW-0663">Pyridoxal phosphate</keyword>
<dbReference type="Gene3D" id="3.40.640.10">
    <property type="entry name" value="Type I PLP-dependent aspartate aminotransferase-like (Major domain)"/>
    <property type="match status" value="1"/>
</dbReference>
<comment type="pathway">
    <text evidence="8">Amino-acid biosynthesis; L-arginine biosynthesis; N(2)-acetyl-L-ornithine from L-glutamate: step 4/4.</text>
</comment>
<dbReference type="PANTHER" id="PTHR11986">
    <property type="entry name" value="AMINOTRANSFERASE CLASS III"/>
    <property type="match status" value="1"/>
</dbReference>
<evidence type="ECO:0000256" key="7">
    <source>
        <dbReference type="ARBA" id="ARBA00049111"/>
    </source>
</evidence>
<reference evidence="9 11" key="1">
    <citation type="submission" date="2016-06" db="EMBL/GenBank/DDBJ databases">
        <authorList>
            <person name="Kjaerup R.B."/>
            <person name="Dalgaard T.S."/>
            <person name="Juul-Madsen H.R."/>
        </authorList>
    </citation>
    <scope>NUCLEOTIDE SEQUENCE [LARGE SCALE GENOMIC DNA]</scope>
    <source>
        <strain evidence="9">Orrdi1</strain>
    </source>
</reference>
<dbReference type="RefSeq" id="WP_067753378.1">
    <property type="nucleotide sequence ID" value="NZ_LT907988.1"/>
</dbReference>
<dbReference type="KEGG" id="odi:ODI_R1749"/>
<reference evidence="10 11" key="2">
    <citation type="submission" date="2017-08" db="EMBL/GenBank/DDBJ databases">
        <authorList>
            <person name="de Groot N.N."/>
        </authorList>
    </citation>
    <scope>NUCLEOTIDE SEQUENCE [LARGE SCALE GENOMIC DNA]</scope>
    <source>
        <strain evidence="10">Orrdi1</strain>
    </source>
</reference>
<evidence type="ECO:0000256" key="3">
    <source>
        <dbReference type="ARBA" id="ARBA00022576"/>
    </source>
</evidence>
<evidence type="ECO:0000256" key="1">
    <source>
        <dbReference type="ARBA" id="ARBA00004946"/>
    </source>
</evidence>
<feature type="binding site" evidence="8">
    <location>
        <begin position="96"/>
        <end position="97"/>
    </location>
    <ligand>
        <name>pyridoxal 5'-phosphate</name>
        <dbReference type="ChEBI" id="CHEBI:597326"/>
    </ligand>
</feature>
<feature type="modified residue" description="N6-(pyridoxal phosphate)lysine" evidence="8">
    <location>
        <position position="244"/>
    </location>
</feature>
<dbReference type="UniPathway" id="UPA00068">
    <property type="reaction ID" value="UER00109"/>
</dbReference>
<organism evidence="9 11">
    <name type="scientific">Orrella dioscoreae</name>
    <dbReference type="NCBI Taxonomy" id="1851544"/>
    <lineage>
        <taxon>Bacteria</taxon>
        <taxon>Pseudomonadati</taxon>
        <taxon>Pseudomonadota</taxon>
        <taxon>Betaproteobacteria</taxon>
        <taxon>Burkholderiales</taxon>
        <taxon>Alcaligenaceae</taxon>
        <taxon>Orrella</taxon>
    </lineage>
</organism>
<dbReference type="Gene3D" id="3.90.1150.10">
    <property type="entry name" value="Aspartate Aminotransferase, domain 1"/>
    <property type="match status" value="1"/>
</dbReference>